<name>A0A1V1PCU0_9BACT</name>
<evidence type="ECO:0008006" key="3">
    <source>
        <dbReference type="Google" id="ProtNLM"/>
    </source>
</evidence>
<reference evidence="2" key="1">
    <citation type="submission" date="2012-11" db="EMBL/GenBank/DDBJ databases">
        <authorList>
            <person name="Lucero-Rivera Y.E."/>
            <person name="Tovar-Ramirez D."/>
        </authorList>
    </citation>
    <scope>NUCLEOTIDE SEQUENCE [LARGE SCALE GENOMIC DNA]</scope>
    <source>
        <strain evidence="2">Araruama</strain>
    </source>
</reference>
<accession>A0A1V1PCU0</accession>
<evidence type="ECO:0000313" key="1">
    <source>
        <dbReference type="EMBL" id="ETR72707.1"/>
    </source>
</evidence>
<protein>
    <recommendedName>
        <fullName evidence="3">Dockerin domain-containing protein</fullName>
    </recommendedName>
</protein>
<organism evidence="1 2">
    <name type="scientific">Candidatus Magnetoglobus multicellularis str. Araruama</name>
    <dbReference type="NCBI Taxonomy" id="890399"/>
    <lineage>
        <taxon>Bacteria</taxon>
        <taxon>Pseudomonadati</taxon>
        <taxon>Thermodesulfobacteriota</taxon>
        <taxon>Desulfobacteria</taxon>
        <taxon>Desulfobacterales</taxon>
        <taxon>Desulfobacteraceae</taxon>
        <taxon>Candidatus Magnetoglobus</taxon>
    </lineage>
</organism>
<dbReference type="AlphaFoldDB" id="A0A1V1PCU0"/>
<proteinExistence type="predicted"/>
<comment type="caution">
    <text evidence="1">The sequence shown here is derived from an EMBL/GenBank/DDBJ whole genome shotgun (WGS) entry which is preliminary data.</text>
</comment>
<dbReference type="Proteomes" id="UP000189670">
    <property type="component" value="Unassembled WGS sequence"/>
</dbReference>
<evidence type="ECO:0000313" key="2">
    <source>
        <dbReference type="Proteomes" id="UP000189670"/>
    </source>
</evidence>
<gene>
    <name evidence="1" type="ORF">OMM_01508</name>
</gene>
<sequence length="674" mass="74850">MLALDSIVYVKILGESEGQNSAIESVLISSNSNGYWFLDLINFRTKNLQNYYSFECGSSLILVEAQGGADGYSQMVIKAEDFKTKVSPDIIILSDIIPPQTIITGTPSSPTNLTEVTLYVNGPDVIAYQYKINDNNYSPEIYVSDPIHISLTETEYIVSVIGKDSAGNWQAISNATSVSWTVDFTPPTAIISGIPSESYHLTEIHLTIEGYDISVYKYKINNGDFSEEISIEMPIVINITETEYTITVIGKDFAGNWQSQSEATVKSVIFPSETQYIINATSDENGMITPSNTIIVDEFDSINFSIIPNKGYAIYKILVDDQRVDCGSVYRFTDITTNHVIHATFRPIYHAINGTCYYTGSQTGSLRVEAFHINQPEIAADQKVKIWSTGTNELSFKLQVPVGSYHLRAYIDSEWAVQNQKEDWEASGDYVLDIVVDEGDDLTPRNISLSDPESPYQTVFTSSDVLRGQPGKNVSFHLFYNTSNANSNLDGIGLLIHYDSNVLQLDNFSNPYTDTHMLYDTIETSNEDDSYVSTDRIVSIRCSGANSWPGKKLPIRIGTANFVLNDQLEYGDTSVICITPDFLHPGYQLYTYPITLKIVPFNLDIDCNGEVTALTDGLLILRYLFGFSEGESLTGNANGLDLTNPFLDGIVDTVKGTCITEEQIIENIKNLMPQ</sequence>
<dbReference type="EMBL" id="ATBP01000120">
    <property type="protein sequence ID" value="ETR72707.1"/>
    <property type="molecule type" value="Genomic_DNA"/>
</dbReference>